<dbReference type="Proteomes" id="UP001597343">
    <property type="component" value="Unassembled WGS sequence"/>
</dbReference>
<protein>
    <recommendedName>
        <fullName evidence="4">Yip1 domain-containing protein</fullName>
    </recommendedName>
</protein>
<organism evidence="2 3">
    <name type="scientific">Tumebacillus lipolyticus</name>
    <dbReference type="NCBI Taxonomy" id="1280370"/>
    <lineage>
        <taxon>Bacteria</taxon>
        <taxon>Bacillati</taxon>
        <taxon>Bacillota</taxon>
        <taxon>Bacilli</taxon>
        <taxon>Bacillales</taxon>
        <taxon>Alicyclobacillaceae</taxon>
        <taxon>Tumebacillus</taxon>
    </lineage>
</organism>
<dbReference type="RefSeq" id="WP_386048748.1">
    <property type="nucleotide sequence ID" value="NZ_JBHUIO010000011.1"/>
</dbReference>
<accession>A0ABW5A1L0</accession>
<keyword evidence="1" id="KW-1133">Transmembrane helix</keyword>
<feature type="transmembrane region" description="Helical" evidence="1">
    <location>
        <begin position="167"/>
        <end position="194"/>
    </location>
</feature>
<sequence length="197" mass="22671">MLSLLGGLLFRPQETLHKILQKPNFDLASRLVNVVIVLLMINLAFYFATEPYLEKTLGIYKWLGVLLLPPLQYFLQRFLFVLTSRLGLLMFAADRLPLDPQERKAKWEMLKRLYPFTYYPSAVLSVLAAPLSPSFFLVFLVFLGLIYMYLLRVYFLKQVFGVSGKVAFFGPLLVELLISFALTVVIMIISFVVITLF</sequence>
<keyword evidence="1" id="KW-0812">Transmembrane</keyword>
<dbReference type="EMBL" id="JBHUIO010000011">
    <property type="protein sequence ID" value="MFD2171711.1"/>
    <property type="molecule type" value="Genomic_DNA"/>
</dbReference>
<name>A0ABW5A1L0_9BACL</name>
<feature type="non-terminal residue" evidence="2">
    <location>
        <position position="197"/>
    </location>
</feature>
<feature type="transmembrane region" description="Helical" evidence="1">
    <location>
        <begin position="27"/>
        <end position="48"/>
    </location>
</feature>
<evidence type="ECO:0000313" key="2">
    <source>
        <dbReference type="EMBL" id="MFD2171711.1"/>
    </source>
</evidence>
<reference evidence="3" key="1">
    <citation type="journal article" date="2019" name="Int. J. Syst. Evol. Microbiol.">
        <title>The Global Catalogue of Microorganisms (GCM) 10K type strain sequencing project: providing services to taxonomists for standard genome sequencing and annotation.</title>
        <authorList>
            <consortium name="The Broad Institute Genomics Platform"/>
            <consortium name="The Broad Institute Genome Sequencing Center for Infectious Disease"/>
            <person name="Wu L."/>
            <person name="Ma J."/>
        </authorList>
    </citation>
    <scope>NUCLEOTIDE SEQUENCE [LARGE SCALE GENOMIC DNA]</scope>
    <source>
        <strain evidence="3">CGMCC 1.13574</strain>
    </source>
</reference>
<proteinExistence type="predicted"/>
<evidence type="ECO:0008006" key="4">
    <source>
        <dbReference type="Google" id="ProtNLM"/>
    </source>
</evidence>
<keyword evidence="3" id="KW-1185">Reference proteome</keyword>
<gene>
    <name evidence="2" type="ORF">ACFSOY_17250</name>
</gene>
<evidence type="ECO:0000313" key="3">
    <source>
        <dbReference type="Proteomes" id="UP001597343"/>
    </source>
</evidence>
<feature type="transmembrane region" description="Helical" evidence="1">
    <location>
        <begin position="135"/>
        <end position="155"/>
    </location>
</feature>
<keyword evidence="1" id="KW-0472">Membrane</keyword>
<evidence type="ECO:0000256" key="1">
    <source>
        <dbReference type="SAM" id="Phobius"/>
    </source>
</evidence>
<comment type="caution">
    <text evidence="2">The sequence shown here is derived from an EMBL/GenBank/DDBJ whole genome shotgun (WGS) entry which is preliminary data.</text>
</comment>